<keyword evidence="1" id="KW-1003">Cell membrane</keyword>
<keyword evidence="4 6" id="KW-0472">Membrane</keyword>
<feature type="compositionally biased region" description="Pro residues" evidence="5">
    <location>
        <begin position="10"/>
        <end position="26"/>
    </location>
</feature>
<protein>
    <submittedName>
        <fullName evidence="8">Membrane protein</fullName>
    </submittedName>
</protein>
<keyword evidence="2 6" id="KW-0812">Transmembrane</keyword>
<evidence type="ECO:0000256" key="4">
    <source>
        <dbReference type="ARBA" id="ARBA00023136"/>
    </source>
</evidence>
<feature type="region of interest" description="Disordered" evidence="5">
    <location>
        <begin position="1"/>
        <end position="31"/>
    </location>
</feature>
<accession>A0A9N7QK39</accession>
<name>A0A9N7QK39_9MYCO</name>
<gene>
    <name evidence="8" type="ORF">NJB1907Z4_C01840</name>
</gene>
<feature type="domain" description="Lipopolysaccharide assembly protein A" evidence="7">
    <location>
        <begin position="62"/>
        <end position="116"/>
    </location>
</feature>
<proteinExistence type="predicted"/>
<sequence length="145" mass="15159">MSSNQSGSAGPPPQTKAPSTPAPKPAPSSGEPPIKFTRAAALWSSLITGFLVLIVLLIFIAQNTASTAFAFFGWHWSLPLGVAILLAAVGGGLLTVAVGTARILQLRREAKKSHAQALRATNPGRWPAAHANRARTPENPGRHSI</sequence>
<dbReference type="EMBL" id="AP026367">
    <property type="protein sequence ID" value="BDN79969.1"/>
    <property type="molecule type" value="Genomic_DNA"/>
</dbReference>
<evidence type="ECO:0000256" key="1">
    <source>
        <dbReference type="ARBA" id="ARBA00022475"/>
    </source>
</evidence>
<keyword evidence="9" id="KW-1185">Reference proteome</keyword>
<evidence type="ECO:0000313" key="9">
    <source>
        <dbReference type="Proteomes" id="UP001058626"/>
    </source>
</evidence>
<evidence type="ECO:0000256" key="6">
    <source>
        <dbReference type="SAM" id="Phobius"/>
    </source>
</evidence>
<dbReference type="GO" id="GO:0005886">
    <property type="term" value="C:plasma membrane"/>
    <property type="evidence" value="ECO:0007669"/>
    <property type="project" value="InterPro"/>
</dbReference>
<dbReference type="InterPro" id="IPR010445">
    <property type="entry name" value="LapA_dom"/>
</dbReference>
<organism evidence="8 9">
    <name type="scientific">Mycobacterium pseudoshottsii</name>
    <dbReference type="NCBI Taxonomy" id="265949"/>
    <lineage>
        <taxon>Bacteria</taxon>
        <taxon>Bacillati</taxon>
        <taxon>Actinomycetota</taxon>
        <taxon>Actinomycetes</taxon>
        <taxon>Mycobacteriales</taxon>
        <taxon>Mycobacteriaceae</taxon>
        <taxon>Mycobacterium</taxon>
        <taxon>Mycobacterium ulcerans group</taxon>
    </lineage>
</organism>
<evidence type="ECO:0000256" key="2">
    <source>
        <dbReference type="ARBA" id="ARBA00022692"/>
    </source>
</evidence>
<keyword evidence="3 6" id="KW-1133">Transmembrane helix</keyword>
<evidence type="ECO:0000313" key="8">
    <source>
        <dbReference type="EMBL" id="BDN79969.1"/>
    </source>
</evidence>
<feature type="transmembrane region" description="Helical" evidence="6">
    <location>
        <begin position="80"/>
        <end position="104"/>
    </location>
</feature>
<dbReference type="Proteomes" id="UP001058626">
    <property type="component" value="Chromosome"/>
</dbReference>
<reference evidence="8" key="1">
    <citation type="submission" date="2022-06" db="EMBL/GenBank/DDBJ databases">
        <title>Complete genome sequence of Mycobacterium pseudoshottsii NJB1907-Z4.</title>
        <authorList>
            <person name="Komine T."/>
            <person name="Fukano H."/>
            <person name="Wada S."/>
        </authorList>
    </citation>
    <scope>NUCLEOTIDE SEQUENCE</scope>
    <source>
        <strain evidence="8">NJB1907-Z4</strain>
    </source>
</reference>
<evidence type="ECO:0000256" key="3">
    <source>
        <dbReference type="ARBA" id="ARBA00022989"/>
    </source>
</evidence>
<dbReference type="Pfam" id="PF06305">
    <property type="entry name" value="LapA_dom"/>
    <property type="match status" value="1"/>
</dbReference>
<feature type="region of interest" description="Disordered" evidence="5">
    <location>
        <begin position="114"/>
        <end position="145"/>
    </location>
</feature>
<feature type="transmembrane region" description="Helical" evidence="6">
    <location>
        <begin position="40"/>
        <end position="60"/>
    </location>
</feature>
<dbReference type="AlphaFoldDB" id="A0A9N7QK39"/>
<evidence type="ECO:0000259" key="7">
    <source>
        <dbReference type="Pfam" id="PF06305"/>
    </source>
</evidence>
<evidence type="ECO:0000256" key="5">
    <source>
        <dbReference type="SAM" id="MobiDB-lite"/>
    </source>
</evidence>